<dbReference type="PROSITE" id="PS50842">
    <property type="entry name" value="EXPANSIN_EG45"/>
    <property type="match status" value="1"/>
</dbReference>
<gene>
    <name evidence="8" type="ORF">J5N97_018669</name>
</gene>
<dbReference type="InterPro" id="IPR001907">
    <property type="entry name" value="ClpP"/>
</dbReference>
<comment type="subcellular location">
    <subcellularLocation>
        <location evidence="1">Secreted</location>
    </subcellularLocation>
</comment>
<dbReference type="InterPro" id="IPR023562">
    <property type="entry name" value="ClpP/TepA"/>
</dbReference>
<keyword evidence="5" id="KW-0472">Membrane</keyword>
<reference evidence="8" key="2">
    <citation type="journal article" date="2022" name="Hortic Res">
        <title>The genome of Dioscorea zingiberensis sheds light on the biosynthesis, origin and evolution of the medicinally important diosgenin saponins.</title>
        <authorList>
            <person name="Li Y."/>
            <person name="Tan C."/>
            <person name="Li Z."/>
            <person name="Guo J."/>
            <person name="Li S."/>
            <person name="Chen X."/>
            <person name="Wang C."/>
            <person name="Dai X."/>
            <person name="Yang H."/>
            <person name="Song W."/>
            <person name="Hou L."/>
            <person name="Xu J."/>
            <person name="Tong Z."/>
            <person name="Xu A."/>
            <person name="Yuan X."/>
            <person name="Wang W."/>
            <person name="Yang Q."/>
            <person name="Chen L."/>
            <person name="Sun Z."/>
            <person name="Wang K."/>
            <person name="Pan B."/>
            <person name="Chen J."/>
            <person name="Bao Y."/>
            <person name="Liu F."/>
            <person name="Qi X."/>
            <person name="Gang D.R."/>
            <person name="Wen J."/>
            <person name="Li J."/>
        </authorList>
    </citation>
    <scope>NUCLEOTIDE SEQUENCE</scope>
    <source>
        <strain evidence="8">Dzin_1.0</strain>
    </source>
</reference>
<dbReference type="CDD" id="cd07017">
    <property type="entry name" value="S14_ClpP_2"/>
    <property type="match status" value="1"/>
</dbReference>
<dbReference type="GO" id="GO:0009368">
    <property type="term" value="C:endopeptidase Clp complex"/>
    <property type="evidence" value="ECO:0007669"/>
    <property type="project" value="TreeGrafter"/>
</dbReference>
<dbReference type="GO" id="GO:0006515">
    <property type="term" value="P:protein quality control for misfolded or incompletely synthesized proteins"/>
    <property type="evidence" value="ECO:0007669"/>
    <property type="project" value="TreeGrafter"/>
</dbReference>
<keyword evidence="5" id="KW-1133">Transmembrane helix</keyword>
<dbReference type="GO" id="GO:0005576">
    <property type="term" value="C:extracellular region"/>
    <property type="evidence" value="ECO:0007669"/>
    <property type="project" value="UniProtKB-SubCell"/>
</dbReference>
<dbReference type="GO" id="GO:0051117">
    <property type="term" value="F:ATPase binding"/>
    <property type="evidence" value="ECO:0007669"/>
    <property type="project" value="TreeGrafter"/>
</dbReference>
<dbReference type="Pfam" id="PF01357">
    <property type="entry name" value="Expansin_C"/>
    <property type="match status" value="1"/>
</dbReference>
<dbReference type="AlphaFoldDB" id="A0A9D5HBZ7"/>
<keyword evidence="9" id="KW-1185">Reference proteome</keyword>
<dbReference type="OrthoDB" id="2017408at2759"/>
<dbReference type="PRINTS" id="PR00127">
    <property type="entry name" value="CLPPROTEASEP"/>
</dbReference>
<dbReference type="GO" id="GO:0004252">
    <property type="term" value="F:serine-type endopeptidase activity"/>
    <property type="evidence" value="ECO:0007669"/>
    <property type="project" value="InterPro"/>
</dbReference>
<feature type="transmembrane region" description="Helical" evidence="5">
    <location>
        <begin position="27"/>
        <end position="49"/>
    </location>
</feature>
<evidence type="ECO:0000256" key="5">
    <source>
        <dbReference type="SAM" id="Phobius"/>
    </source>
</evidence>
<dbReference type="Proteomes" id="UP001085076">
    <property type="component" value="Miscellaneous, Linkage group lg05"/>
</dbReference>
<name>A0A9D5HBZ7_9LILI</name>
<dbReference type="Gene3D" id="2.60.40.760">
    <property type="entry name" value="Expansin, cellulose-binding-like domain"/>
    <property type="match status" value="1"/>
</dbReference>
<dbReference type="GO" id="GO:0004176">
    <property type="term" value="F:ATP-dependent peptidase activity"/>
    <property type="evidence" value="ECO:0007669"/>
    <property type="project" value="InterPro"/>
</dbReference>
<comment type="similarity">
    <text evidence="2 4">Belongs to the peptidase S14 family.</text>
</comment>
<accession>A0A9D5HBZ7</accession>
<comment type="caution">
    <text evidence="8">The sequence shown here is derived from an EMBL/GenBank/DDBJ whole genome shotgun (WGS) entry which is preliminary data.</text>
</comment>
<dbReference type="InterPro" id="IPR036749">
    <property type="entry name" value="Expansin_CBD_sf"/>
</dbReference>
<dbReference type="PROSITE" id="PS50843">
    <property type="entry name" value="EXPANSIN_CBD"/>
    <property type="match status" value="1"/>
</dbReference>
<dbReference type="InterPro" id="IPR007117">
    <property type="entry name" value="Expansin_CBD"/>
</dbReference>
<protein>
    <recommendedName>
        <fullName evidence="4">ATP-dependent Clp protease proteolytic subunit</fullName>
    </recommendedName>
</protein>
<dbReference type="Pfam" id="PF00574">
    <property type="entry name" value="CLP_protease"/>
    <property type="match status" value="1"/>
</dbReference>
<dbReference type="SUPFAM" id="SSF49590">
    <property type="entry name" value="PHL pollen allergen"/>
    <property type="match status" value="1"/>
</dbReference>
<sequence>MDVRDRWTISSQPQPPDLASYLYSNRIVYIAIPIVPSVMELFVAQLLYLQAEDAGKPISLYINSTGTIKDGQKLGNELEALGVYDVMRYIEAPISTLCIGKAWGEAAIILAAVDRGSRYALPSSSIMIREPVANFDGQVSDVVLAREDFGSIKAQMVNILSEHTGKPPEQIEQDIKRPKYFSPSAAVEYGIIDQMFNTDRDEGDQSMILNVKQAKLLKVLYKSPVKQEGGACGYGDFGRDINGGDVGAVSRLYRNGSGCGLCNDRGVRVVVTDYGEGDNTDFILSARGFVKLAHPNMAAHLIAYGTIDVEYRRISCQYPGNNLIFKVTENSRYPDYLALVILYQAGQRDIMAVELWQEDCKEWRGMRRAYGAVWDAVNPPNGPMNMRLQVSGDDGAQNWVQLTAVVPNDWKAGVSYDSAVQLT</sequence>
<proteinExistence type="inferred from homology"/>
<keyword evidence="5" id="KW-0812">Transmembrane</keyword>
<dbReference type="EMBL" id="JAGGNH010000005">
    <property type="protein sequence ID" value="KAJ0970710.1"/>
    <property type="molecule type" value="Genomic_DNA"/>
</dbReference>
<evidence type="ECO:0000256" key="3">
    <source>
        <dbReference type="ARBA" id="ARBA00022525"/>
    </source>
</evidence>
<dbReference type="InterPro" id="IPR007112">
    <property type="entry name" value="Expansin/allergen_DPBB_dom"/>
</dbReference>
<dbReference type="SUPFAM" id="SSF52096">
    <property type="entry name" value="ClpP/crotonase"/>
    <property type="match status" value="1"/>
</dbReference>
<dbReference type="Gene3D" id="2.40.40.10">
    <property type="entry name" value="RlpA-like domain"/>
    <property type="match status" value="1"/>
</dbReference>
<reference evidence="8" key="1">
    <citation type="submission" date="2021-03" db="EMBL/GenBank/DDBJ databases">
        <authorList>
            <person name="Li Z."/>
            <person name="Yang C."/>
        </authorList>
    </citation>
    <scope>NUCLEOTIDE SEQUENCE</scope>
    <source>
        <strain evidence="8">Dzin_1.0</strain>
        <tissue evidence="8">Leaf</tissue>
    </source>
</reference>
<dbReference type="SUPFAM" id="SSF50685">
    <property type="entry name" value="Barwin-like endoglucanases"/>
    <property type="match status" value="1"/>
</dbReference>
<dbReference type="PANTHER" id="PTHR10381:SF47">
    <property type="entry name" value="ATP-DEPENDENT CLP PROTEASE PROTEOLYTIC SUBUNIT-RELATED PROTEIN 4, CHLOROPLASTIC"/>
    <property type="match status" value="1"/>
</dbReference>
<evidence type="ECO:0000259" key="7">
    <source>
        <dbReference type="PROSITE" id="PS50843"/>
    </source>
</evidence>
<feature type="domain" description="Expansin-like CBD" evidence="7">
    <location>
        <begin position="335"/>
        <end position="418"/>
    </location>
</feature>
<evidence type="ECO:0000259" key="6">
    <source>
        <dbReference type="PROSITE" id="PS50842"/>
    </source>
</evidence>
<feature type="domain" description="Expansin-like EG45" evidence="6">
    <location>
        <begin position="229"/>
        <end position="321"/>
    </location>
</feature>
<evidence type="ECO:0000256" key="1">
    <source>
        <dbReference type="ARBA" id="ARBA00004613"/>
    </source>
</evidence>
<evidence type="ECO:0000313" key="9">
    <source>
        <dbReference type="Proteomes" id="UP001085076"/>
    </source>
</evidence>
<evidence type="ECO:0000313" key="8">
    <source>
        <dbReference type="EMBL" id="KAJ0970710.1"/>
    </source>
</evidence>
<dbReference type="GO" id="GO:0009536">
    <property type="term" value="C:plastid"/>
    <property type="evidence" value="ECO:0007669"/>
    <property type="project" value="UniProtKB-ARBA"/>
</dbReference>
<dbReference type="Gene3D" id="3.90.226.10">
    <property type="entry name" value="2-enoyl-CoA Hydratase, Chain A, domain 1"/>
    <property type="match status" value="1"/>
</dbReference>
<dbReference type="InterPro" id="IPR036908">
    <property type="entry name" value="RlpA-like_sf"/>
</dbReference>
<dbReference type="PANTHER" id="PTHR10381">
    <property type="entry name" value="ATP-DEPENDENT CLP PROTEASE PROTEOLYTIC SUBUNIT"/>
    <property type="match status" value="1"/>
</dbReference>
<dbReference type="InterPro" id="IPR029045">
    <property type="entry name" value="ClpP/crotonase-like_dom_sf"/>
</dbReference>
<evidence type="ECO:0000256" key="2">
    <source>
        <dbReference type="ARBA" id="ARBA00007039"/>
    </source>
</evidence>
<evidence type="ECO:0000256" key="4">
    <source>
        <dbReference type="RuleBase" id="RU003567"/>
    </source>
</evidence>
<organism evidence="8 9">
    <name type="scientific">Dioscorea zingiberensis</name>
    <dbReference type="NCBI Taxonomy" id="325984"/>
    <lineage>
        <taxon>Eukaryota</taxon>
        <taxon>Viridiplantae</taxon>
        <taxon>Streptophyta</taxon>
        <taxon>Embryophyta</taxon>
        <taxon>Tracheophyta</taxon>
        <taxon>Spermatophyta</taxon>
        <taxon>Magnoliopsida</taxon>
        <taxon>Liliopsida</taxon>
        <taxon>Dioscoreales</taxon>
        <taxon>Dioscoreaceae</taxon>
        <taxon>Dioscorea</taxon>
    </lineage>
</organism>
<keyword evidence="3" id="KW-0964">Secreted</keyword>